<evidence type="ECO:0000256" key="3">
    <source>
        <dbReference type="SAM" id="MobiDB-lite"/>
    </source>
</evidence>
<dbReference type="AlphaFoldDB" id="A0A238FLA2"/>
<dbReference type="InterPro" id="IPR001878">
    <property type="entry name" value="Znf_CCHC"/>
</dbReference>
<dbReference type="GO" id="GO:0008270">
    <property type="term" value="F:zinc ion binding"/>
    <property type="evidence" value="ECO:0007669"/>
    <property type="project" value="UniProtKB-KW"/>
</dbReference>
<dbReference type="Pfam" id="PF00098">
    <property type="entry name" value="zf-CCHC"/>
    <property type="match status" value="1"/>
</dbReference>
<keyword evidence="1" id="KW-0507">mRNA processing</keyword>
<dbReference type="PROSITE" id="PS50158">
    <property type="entry name" value="ZF_CCHC"/>
    <property type="match status" value="1"/>
</dbReference>
<gene>
    <name evidence="5" type="ORF">BQ2448_7581</name>
</gene>
<organism evidence="5 6">
    <name type="scientific">Microbotryum intermedium</name>
    <dbReference type="NCBI Taxonomy" id="269621"/>
    <lineage>
        <taxon>Eukaryota</taxon>
        <taxon>Fungi</taxon>
        <taxon>Dikarya</taxon>
        <taxon>Basidiomycota</taxon>
        <taxon>Pucciniomycotina</taxon>
        <taxon>Microbotryomycetes</taxon>
        <taxon>Microbotryales</taxon>
        <taxon>Microbotryaceae</taxon>
        <taxon>Microbotryum</taxon>
    </lineage>
</organism>
<accession>A0A238FLA2</accession>
<dbReference type="SUPFAM" id="SSF57756">
    <property type="entry name" value="Retrovirus zinc finger-like domains"/>
    <property type="match status" value="1"/>
</dbReference>
<dbReference type="GO" id="GO:0003676">
    <property type="term" value="F:nucleic acid binding"/>
    <property type="evidence" value="ECO:0007669"/>
    <property type="project" value="InterPro"/>
</dbReference>
<reference evidence="6" key="1">
    <citation type="submission" date="2016-09" db="EMBL/GenBank/DDBJ databases">
        <authorList>
            <person name="Jeantristanb JTB J.-T."/>
            <person name="Ricardo R."/>
        </authorList>
    </citation>
    <scope>NUCLEOTIDE SEQUENCE [LARGE SCALE GENOMIC DNA]</scope>
</reference>
<keyword evidence="2" id="KW-0862">Zinc</keyword>
<dbReference type="InterPro" id="IPR036875">
    <property type="entry name" value="Znf_CCHC_sf"/>
</dbReference>
<evidence type="ECO:0000313" key="6">
    <source>
        <dbReference type="Proteomes" id="UP000198372"/>
    </source>
</evidence>
<keyword evidence="6" id="KW-1185">Reference proteome</keyword>
<proteinExistence type="predicted"/>
<evidence type="ECO:0000259" key="4">
    <source>
        <dbReference type="PROSITE" id="PS50158"/>
    </source>
</evidence>
<keyword evidence="2" id="KW-0863">Zinc-finger</keyword>
<feature type="domain" description="CCHC-type" evidence="4">
    <location>
        <begin position="223"/>
        <end position="237"/>
    </location>
</feature>
<sequence>MMVAKTTFPKHACLDGSKLFANWVRQLRLCLPTHLCSYVFDGVAPAMWTPVQLASCNDAARDILVGLIDSAEVLVVLDLIPIANLTTPSIFLALKSHFVPDDATRTLELLSKLWSFRPMPGTVTDFDNWASELNAIVQEIIDTKMTLNNVMVTHCSHQQLPLMDLIMDRVCVQLQTTNLTDNQLAMLASASTASSHSQCLACKGPHQLSACKSRTQHPPPKPCRRCKQKGHWAMDCKLTLDDPANSKETPTSQHHIGLEAPRAAMLQNQ</sequence>
<protein>
    <submittedName>
        <fullName evidence="5">BQ2448_7581 protein</fullName>
    </submittedName>
</protein>
<dbReference type="STRING" id="269621.A0A238FLA2"/>
<evidence type="ECO:0000313" key="5">
    <source>
        <dbReference type="EMBL" id="SCV74552.1"/>
    </source>
</evidence>
<dbReference type="Proteomes" id="UP000198372">
    <property type="component" value="Unassembled WGS sequence"/>
</dbReference>
<keyword evidence="2" id="KW-0479">Metal-binding</keyword>
<evidence type="ECO:0000256" key="1">
    <source>
        <dbReference type="ARBA" id="ARBA00022664"/>
    </source>
</evidence>
<feature type="region of interest" description="Disordered" evidence="3">
    <location>
        <begin position="243"/>
        <end position="269"/>
    </location>
</feature>
<dbReference type="GO" id="GO:0006397">
    <property type="term" value="P:mRNA processing"/>
    <property type="evidence" value="ECO:0007669"/>
    <property type="project" value="UniProtKB-KW"/>
</dbReference>
<dbReference type="Gene3D" id="4.10.60.10">
    <property type="entry name" value="Zinc finger, CCHC-type"/>
    <property type="match status" value="1"/>
</dbReference>
<evidence type="ECO:0000256" key="2">
    <source>
        <dbReference type="PROSITE-ProRule" id="PRU00047"/>
    </source>
</evidence>
<dbReference type="EMBL" id="FMSP01000023">
    <property type="protein sequence ID" value="SCV74552.1"/>
    <property type="molecule type" value="Genomic_DNA"/>
</dbReference>
<name>A0A238FLA2_9BASI</name>